<dbReference type="AlphaFoldDB" id="X1PMF8"/>
<evidence type="ECO:0000313" key="1">
    <source>
        <dbReference type="EMBL" id="GAI32049.1"/>
    </source>
</evidence>
<sequence>MSQQKKQDNLGTSVASTASTQTFFMKWGRWNLFLHEYFKGDDKKIEMLCGHFKYE</sequence>
<proteinExistence type="predicted"/>
<organism evidence="1">
    <name type="scientific">marine sediment metagenome</name>
    <dbReference type="NCBI Taxonomy" id="412755"/>
    <lineage>
        <taxon>unclassified sequences</taxon>
        <taxon>metagenomes</taxon>
        <taxon>ecological metagenomes</taxon>
    </lineage>
</organism>
<dbReference type="EMBL" id="BARV01015636">
    <property type="protein sequence ID" value="GAI32049.1"/>
    <property type="molecule type" value="Genomic_DNA"/>
</dbReference>
<feature type="non-terminal residue" evidence="1">
    <location>
        <position position="55"/>
    </location>
</feature>
<protein>
    <submittedName>
        <fullName evidence="1">Uncharacterized protein</fullName>
    </submittedName>
</protein>
<accession>X1PMF8</accession>
<reference evidence="1" key="1">
    <citation type="journal article" date="2014" name="Front. Microbiol.">
        <title>High frequency of phylogenetically diverse reductive dehalogenase-homologous genes in deep subseafloor sedimentary metagenomes.</title>
        <authorList>
            <person name="Kawai M."/>
            <person name="Futagami T."/>
            <person name="Toyoda A."/>
            <person name="Takaki Y."/>
            <person name="Nishi S."/>
            <person name="Hori S."/>
            <person name="Arai W."/>
            <person name="Tsubouchi T."/>
            <person name="Morono Y."/>
            <person name="Uchiyama I."/>
            <person name="Ito T."/>
            <person name="Fujiyama A."/>
            <person name="Inagaki F."/>
            <person name="Takami H."/>
        </authorList>
    </citation>
    <scope>NUCLEOTIDE SEQUENCE</scope>
    <source>
        <strain evidence="1">Expedition CK06-06</strain>
    </source>
</reference>
<name>X1PMF8_9ZZZZ</name>
<comment type="caution">
    <text evidence="1">The sequence shown here is derived from an EMBL/GenBank/DDBJ whole genome shotgun (WGS) entry which is preliminary data.</text>
</comment>
<gene>
    <name evidence="1" type="ORF">S06H3_26998</name>
</gene>